<evidence type="ECO:0000313" key="2">
    <source>
        <dbReference type="EMBL" id="CAR21939.1"/>
    </source>
</evidence>
<evidence type="ECO:0000313" key="3">
    <source>
        <dbReference type="Proteomes" id="UP000002036"/>
    </source>
</evidence>
<dbReference type="HOGENOM" id="CLU_1098656_0_0_1"/>
<feature type="region of interest" description="Disordered" evidence="1">
    <location>
        <begin position="79"/>
        <end position="113"/>
    </location>
</feature>
<dbReference type="SMART" id="SM00614">
    <property type="entry name" value="ZnF_BED"/>
    <property type="match status" value="1"/>
</dbReference>
<organism evidence="2 3">
    <name type="scientific">Lachancea thermotolerans (strain ATCC 56472 / CBS 6340 / NRRL Y-8284)</name>
    <name type="common">Yeast</name>
    <name type="synonym">Kluyveromyces thermotolerans</name>
    <dbReference type="NCBI Taxonomy" id="559295"/>
    <lineage>
        <taxon>Eukaryota</taxon>
        <taxon>Fungi</taxon>
        <taxon>Dikarya</taxon>
        <taxon>Ascomycota</taxon>
        <taxon>Saccharomycotina</taxon>
        <taxon>Saccharomycetes</taxon>
        <taxon>Saccharomycetales</taxon>
        <taxon>Saccharomycetaceae</taxon>
        <taxon>Lachancea</taxon>
    </lineage>
</organism>
<keyword evidence="3" id="KW-1185">Reference proteome</keyword>
<feature type="region of interest" description="Disordered" evidence="1">
    <location>
        <begin position="126"/>
        <end position="176"/>
    </location>
</feature>
<dbReference type="AlphaFoldDB" id="C5DDS8"/>
<dbReference type="KEGG" id="lth:KLTH0C03498g"/>
<dbReference type="RefSeq" id="XP_002552377.1">
    <property type="nucleotide sequence ID" value="XM_002552331.1"/>
</dbReference>
<dbReference type="Proteomes" id="UP000002036">
    <property type="component" value="Chromosome C"/>
</dbReference>
<protein>
    <submittedName>
        <fullName evidence="2">KLTH0C03498p</fullName>
    </submittedName>
</protein>
<feature type="region of interest" description="Disordered" evidence="1">
    <location>
        <begin position="20"/>
        <end position="41"/>
    </location>
</feature>
<dbReference type="OrthoDB" id="4095286at2759"/>
<dbReference type="eggNOG" id="ENOG502SA0F">
    <property type="taxonomic scope" value="Eukaryota"/>
</dbReference>
<dbReference type="EMBL" id="CU928167">
    <property type="protein sequence ID" value="CAR21939.1"/>
    <property type="molecule type" value="Genomic_DNA"/>
</dbReference>
<dbReference type="InParanoid" id="C5DDS8"/>
<dbReference type="GeneID" id="8291241"/>
<feature type="compositionally biased region" description="Low complexity" evidence="1">
    <location>
        <begin position="29"/>
        <end position="38"/>
    </location>
</feature>
<dbReference type="OMA" id="GAKKRNW"/>
<dbReference type="STRING" id="559295.C5DDS8"/>
<sequence length="253" mass="27674">MAASANVDPVIAAMAAAVAYGRESESPEPHAAPAAPKPKSQHLGAKKRNWCWNWFAQDPNDKQLAVCDYCGRKVRRLKSDRGSPKKLLEHLHTHKITPEVENPARSSNPAKPEFTAGVQSFYKSIKRRRKPAANKTQPAPLPPVAGTASTTSPTNESDDIASDDNALSAPPVPPEGPSAVSKFAFRALQFLLENQLYLSVIFSSSFGDIAQRRSRPEIDAFLRHLEAVRDAEGDSKCMKVLTHRAQLQDMDPS</sequence>
<name>C5DDS8_LACTC</name>
<reference evidence="2 3" key="1">
    <citation type="journal article" date="2009" name="Genome Res.">
        <title>Comparative genomics of protoploid Saccharomycetaceae.</title>
        <authorList>
            <consortium name="The Genolevures Consortium"/>
            <person name="Souciet J.-L."/>
            <person name="Dujon B."/>
            <person name="Gaillardin C."/>
            <person name="Johnston M."/>
            <person name="Baret P.V."/>
            <person name="Cliften P."/>
            <person name="Sherman D.J."/>
            <person name="Weissenbach J."/>
            <person name="Westhof E."/>
            <person name="Wincker P."/>
            <person name="Jubin C."/>
            <person name="Poulain J."/>
            <person name="Barbe V."/>
            <person name="Segurens B."/>
            <person name="Artiguenave F."/>
            <person name="Anthouard V."/>
            <person name="Vacherie B."/>
            <person name="Val M.-E."/>
            <person name="Fulton R.S."/>
            <person name="Minx P."/>
            <person name="Wilson R."/>
            <person name="Durrens P."/>
            <person name="Jean G."/>
            <person name="Marck C."/>
            <person name="Martin T."/>
            <person name="Nikolski M."/>
            <person name="Rolland T."/>
            <person name="Seret M.-L."/>
            <person name="Casaregola S."/>
            <person name="Despons L."/>
            <person name="Fairhead C."/>
            <person name="Fischer G."/>
            <person name="Lafontaine I."/>
            <person name="Leh V."/>
            <person name="Lemaire M."/>
            <person name="de Montigny J."/>
            <person name="Neuveglise C."/>
            <person name="Thierry A."/>
            <person name="Blanc-Lenfle I."/>
            <person name="Bleykasten C."/>
            <person name="Diffels J."/>
            <person name="Fritsch E."/>
            <person name="Frangeul L."/>
            <person name="Goeffon A."/>
            <person name="Jauniaux N."/>
            <person name="Kachouri-Lafond R."/>
            <person name="Payen C."/>
            <person name="Potier S."/>
            <person name="Pribylova L."/>
            <person name="Ozanne C."/>
            <person name="Richard G.-F."/>
            <person name="Sacerdot C."/>
            <person name="Straub M.-L."/>
            <person name="Talla E."/>
        </authorList>
    </citation>
    <scope>NUCLEOTIDE SEQUENCE [LARGE SCALE GENOMIC DNA]</scope>
    <source>
        <strain evidence="3">ATCC 56472 / CBS 6340 / NRRL Y-8284</strain>
    </source>
</reference>
<feature type="compositionally biased region" description="Basic and acidic residues" evidence="1">
    <location>
        <begin position="79"/>
        <end position="91"/>
    </location>
</feature>
<evidence type="ECO:0000256" key="1">
    <source>
        <dbReference type="SAM" id="MobiDB-lite"/>
    </source>
</evidence>
<accession>C5DDS8</accession>
<proteinExistence type="predicted"/>
<gene>
    <name evidence="2" type="ordered locus">KLTH0C03498g</name>
</gene>